<proteinExistence type="predicted"/>
<dbReference type="InterPro" id="IPR036691">
    <property type="entry name" value="Endo/exonu/phosph_ase_sf"/>
</dbReference>
<evidence type="ECO:0000313" key="2">
    <source>
        <dbReference type="Proteomes" id="UP000499080"/>
    </source>
</evidence>
<organism evidence="1 2">
    <name type="scientific">Araneus ventricosus</name>
    <name type="common">Orbweaver spider</name>
    <name type="synonym">Epeira ventricosa</name>
    <dbReference type="NCBI Taxonomy" id="182803"/>
    <lineage>
        <taxon>Eukaryota</taxon>
        <taxon>Metazoa</taxon>
        <taxon>Ecdysozoa</taxon>
        <taxon>Arthropoda</taxon>
        <taxon>Chelicerata</taxon>
        <taxon>Arachnida</taxon>
        <taxon>Araneae</taxon>
        <taxon>Araneomorphae</taxon>
        <taxon>Entelegynae</taxon>
        <taxon>Araneoidea</taxon>
        <taxon>Araneidae</taxon>
        <taxon>Araneus</taxon>
    </lineage>
</organism>
<gene>
    <name evidence="1" type="ORF">AVEN_125374_1</name>
</gene>
<protein>
    <recommendedName>
        <fullName evidence="3">Endonuclease/exonuclease/phosphatase domain-containing protein</fullName>
    </recommendedName>
</protein>
<dbReference type="Gene3D" id="3.60.10.10">
    <property type="entry name" value="Endonuclease/exonuclease/phosphatase"/>
    <property type="match status" value="1"/>
</dbReference>
<dbReference type="EMBL" id="BGPR01027214">
    <property type="protein sequence ID" value="GBN97538.1"/>
    <property type="molecule type" value="Genomic_DNA"/>
</dbReference>
<evidence type="ECO:0008006" key="3">
    <source>
        <dbReference type="Google" id="ProtNLM"/>
    </source>
</evidence>
<dbReference type="AlphaFoldDB" id="A0A4Y2TA63"/>
<reference evidence="1 2" key="1">
    <citation type="journal article" date="2019" name="Sci. Rep.">
        <title>Orb-weaving spider Araneus ventricosus genome elucidates the spidroin gene catalogue.</title>
        <authorList>
            <person name="Kono N."/>
            <person name="Nakamura H."/>
            <person name="Ohtoshi R."/>
            <person name="Moran D.A.P."/>
            <person name="Shinohara A."/>
            <person name="Yoshida Y."/>
            <person name="Fujiwara M."/>
            <person name="Mori M."/>
            <person name="Tomita M."/>
            <person name="Arakawa K."/>
        </authorList>
    </citation>
    <scope>NUCLEOTIDE SEQUENCE [LARGE SCALE GENOMIC DNA]</scope>
</reference>
<sequence length="144" mass="16033">MPSTPLPNVVWGFFQFNYGRSNVATKELPHLKSDSVPDIYLIQEPYVGKDKAIGLPISWKILAKEDGRALVAIRNKNINVITRHISRDIVVADLLSGTNQITVASIYISPSRNKSHAIFELEEVLKKLEVKNLILGGDINSLLL</sequence>
<evidence type="ECO:0000313" key="1">
    <source>
        <dbReference type="EMBL" id="GBN97538.1"/>
    </source>
</evidence>
<keyword evidence="2" id="KW-1185">Reference proteome</keyword>
<accession>A0A4Y2TA63</accession>
<comment type="caution">
    <text evidence="1">The sequence shown here is derived from an EMBL/GenBank/DDBJ whole genome shotgun (WGS) entry which is preliminary data.</text>
</comment>
<name>A0A4Y2TA63_ARAVE</name>
<dbReference type="SUPFAM" id="SSF56219">
    <property type="entry name" value="DNase I-like"/>
    <property type="match status" value="1"/>
</dbReference>
<dbReference type="Proteomes" id="UP000499080">
    <property type="component" value="Unassembled WGS sequence"/>
</dbReference>